<dbReference type="CDD" id="cd00118">
    <property type="entry name" value="LysM"/>
    <property type="match status" value="1"/>
</dbReference>
<evidence type="ECO:0000256" key="8">
    <source>
        <dbReference type="SAM" id="SignalP"/>
    </source>
</evidence>
<evidence type="ECO:0000313" key="12">
    <source>
        <dbReference type="Proteomes" id="UP000051820"/>
    </source>
</evidence>
<dbReference type="Proteomes" id="UP000051820">
    <property type="component" value="Unassembled WGS sequence"/>
</dbReference>
<dbReference type="eggNOG" id="COG1388">
    <property type="taxonomic scope" value="Bacteria"/>
</dbReference>
<evidence type="ECO:0000259" key="10">
    <source>
        <dbReference type="PROSITE" id="PS51935"/>
    </source>
</evidence>
<proteinExistence type="inferred from homology"/>
<feature type="signal peptide" evidence="8">
    <location>
        <begin position="1"/>
        <end position="31"/>
    </location>
</feature>
<dbReference type="InterPro" id="IPR036779">
    <property type="entry name" value="LysM_dom_sf"/>
</dbReference>
<feature type="domain" description="NlpC/P60" evidence="10">
    <location>
        <begin position="174"/>
        <end position="295"/>
    </location>
</feature>
<dbReference type="PROSITE" id="PS51782">
    <property type="entry name" value="LYSM"/>
    <property type="match status" value="1"/>
</dbReference>
<sequence>MIVIKSAVKKTLVGTMGAAALFVAGTQVAHADTTQIQAGDTVWSFSQKYHVSIDSIVKANKLADANMIVAGKTINIPGVSEAQLNAGSAASSAVAAPVAASSAVVASATPASSAVASSAVATSASATIASSAVASSTPAQGQTTTGTTEQAQQTPSTSSNYTSRTTAQRSYTGYASAQRSTSAANTNTGSGDWNSYLGQPYSYGNLDCSGLVARVYGSRVNGRTTYTQQTTGAHNYSNVAAAPKGALVFWGSDSAPYHVGISNGNGTYTAAPKTGDVVKISSMQYNMPSYYVMPR</sequence>
<evidence type="ECO:0000256" key="6">
    <source>
        <dbReference type="ARBA" id="ARBA00022807"/>
    </source>
</evidence>
<dbReference type="PATRIC" id="fig|1423807.3.peg.1026"/>
<keyword evidence="4" id="KW-0677">Repeat</keyword>
<evidence type="ECO:0000256" key="5">
    <source>
        <dbReference type="ARBA" id="ARBA00022801"/>
    </source>
</evidence>
<evidence type="ECO:0000256" key="1">
    <source>
        <dbReference type="ARBA" id="ARBA00007074"/>
    </source>
</evidence>
<dbReference type="PANTHER" id="PTHR47359">
    <property type="entry name" value="PEPTIDOGLYCAN DL-ENDOPEPTIDASE CWLO"/>
    <property type="match status" value="1"/>
</dbReference>
<dbReference type="Gene3D" id="3.10.350.10">
    <property type="entry name" value="LysM domain"/>
    <property type="match status" value="1"/>
</dbReference>
<dbReference type="SMART" id="SM00257">
    <property type="entry name" value="LysM"/>
    <property type="match status" value="1"/>
</dbReference>
<dbReference type="GO" id="GO:0006508">
    <property type="term" value="P:proteolysis"/>
    <property type="evidence" value="ECO:0007669"/>
    <property type="project" value="UniProtKB-KW"/>
</dbReference>
<protein>
    <submittedName>
        <fullName evidence="11">NLP P60 protein</fullName>
    </submittedName>
</protein>
<dbReference type="Gene3D" id="3.90.1720.10">
    <property type="entry name" value="endopeptidase domain like (from Nostoc punctiforme)"/>
    <property type="match status" value="1"/>
</dbReference>
<dbReference type="eggNOG" id="COG0791">
    <property type="taxonomic scope" value="Bacteria"/>
</dbReference>
<keyword evidence="3 8" id="KW-0732">Signal</keyword>
<evidence type="ECO:0000259" key="9">
    <source>
        <dbReference type="PROSITE" id="PS51782"/>
    </source>
</evidence>
<feature type="domain" description="LysM" evidence="9">
    <location>
        <begin position="32"/>
        <end position="76"/>
    </location>
</feature>
<organism evidence="11 12">
    <name type="scientific">Paucilactobacillus suebicus DSM 5007 = KCTC 3549</name>
    <dbReference type="NCBI Taxonomy" id="1423807"/>
    <lineage>
        <taxon>Bacteria</taxon>
        <taxon>Bacillati</taxon>
        <taxon>Bacillota</taxon>
        <taxon>Bacilli</taxon>
        <taxon>Lactobacillales</taxon>
        <taxon>Lactobacillaceae</taxon>
        <taxon>Paucilactobacillus</taxon>
    </lineage>
</organism>
<dbReference type="InterPro" id="IPR051794">
    <property type="entry name" value="PG_Endopeptidase_C40"/>
</dbReference>
<dbReference type="EMBL" id="AZGF01000023">
    <property type="protein sequence ID" value="KRM10975.1"/>
    <property type="molecule type" value="Genomic_DNA"/>
</dbReference>
<dbReference type="InterPro" id="IPR018392">
    <property type="entry name" value="LysM"/>
</dbReference>
<keyword evidence="12" id="KW-1185">Reference proteome</keyword>
<keyword evidence="6" id="KW-0788">Thiol protease</keyword>
<accession>A0A0R1W092</accession>
<dbReference type="PROSITE" id="PS51935">
    <property type="entry name" value="NLPC_P60"/>
    <property type="match status" value="1"/>
</dbReference>
<feature type="chain" id="PRO_5006412489" evidence="8">
    <location>
        <begin position="32"/>
        <end position="295"/>
    </location>
</feature>
<keyword evidence="2" id="KW-0645">Protease</keyword>
<dbReference type="GO" id="GO:0008234">
    <property type="term" value="F:cysteine-type peptidase activity"/>
    <property type="evidence" value="ECO:0007669"/>
    <property type="project" value="UniProtKB-KW"/>
</dbReference>
<dbReference type="AlphaFoldDB" id="A0A0R1W092"/>
<comment type="similarity">
    <text evidence="1">Belongs to the peptidase C40 family.</text>
</comment>
<dbReference type="SUPFAM" id="SSF54106">
    <property type="entry name" value="LysM domain"/>
    <property type="match status" value="1"/>
</dbReference>
<dbReference type="Pfam" id="PF00877">
    <property type="entry name" value="NLPC_P60"/>
    <property type="match status" value="1"/>
</dbReference>
<comment type="caution">
    <text evidence="11">The sequence shown here is derived from an EMBL/GenBank/DDBJ whole genome shotgun (WGS) entry which is preliminary data.</text>
</comment>
<evidence type="ECO:0000256" key="4">
    <source>
        <dbReference type="ARBA" id="ARBA00022737"/>
    </source>
</evidence>
<feature type="compositionally biased region" description="Polar residues" evidence="7">
    <location>
        <begin position="156"/>
        <end position="191"/>
    </location>
</feature>
<dbReference type="InterPro" id="IPR038765">
    <property type="entry name" value="Papain-like_cys_pep_sf"/>
</dbReference>
<dbReference type="SUPFAM" id="SSF54001">
    <property type="entry name" value="Cysteine proteinases"/>
    <property type="match status" value="1"/>
</dbReference>
<evidence type="ECO:0000256" key="7">
    <source>
        <dbReference type="SAM" id="MobiDB-lite"/>
    </source>
</evidence>
<name>A0A0R1W092_9LACO</name>
<feature type="compositionally biased region" description="Low complexity" evidence="7">
    <location>
        <begin position="132"/>
        <end position="155"/>
    </location>
</feature>
<evidence type="ECO:0000256" key="2">
    <source>
        <dbReference type="ARBA" id="ARBA00022670"/>
    </source>
</evidence>
<dbReference type="PANTHER" id="PTHR47359:SF3">
    <property type="entry name" value="NLP_P60 DOMAIN-CONTAINING PROTEIN-RELATED"/>
    <property type="match status" value="1"/>
</dbReference>
<evidence type="ECO:0000313" key="11">
    <source>
        <dbReference type="EMBL" id="KRM10975.1"/>
    </source>
</evidence>
<dbReference type="InterPro" id="IPR000064">
    <property type="entry name" value="NLP_P60_dom"/>
</dbReference>
<keyword evidence="5" id="KW-0378">Hydrolase</keyword>
<reference evidence="11 12" key="1">
    <citation type="journal article" date="2015" name="Genome Announc.">
        <title>Expanding the biotechnology potential of lactobacilli through comparative genomics of 213 strains and associated genera.</title>
        <authorList>
            <person name="Sun Z."/>
            <person name="Harris H.M."/>
            <person name="McCann A."/>
            <person name="Guo C."/>
            <person name="Argimon S."/>
            <person name="Zhang W."/>
            <person name="Yang X."/>
            <person name="Jeffery I.B."/>
            <person name="Cooney J.C."/>
            <person name="Kagawa T.F."/>
            <person name="Liu W."/>
            <person name="Song Y."/>
            <person name="Salvetti E."/>
            <person name="Wrobel A."/>
            <person name="Rasinkangas P."/>
            <person name="Parkhill J."/>
            <person name="Rea M.C."/>
            <person name="O'Sullivan O."/>
            <person name="Ritari J."/>
            <person name="Douillard F.P."/>
            <person name="Paul Ross R."/>
            <person name="Yang R."/>
            <person name="Briner A.E."/>
            <person name="Felis G.E."/>
            <person name="de Vos W.M."/>
            <person name="Barrangou R."/>
            <person name="Klaenhammer T.R."/>
            <person name="Caufield P.W."/>
            <person name="Cui Y."/>
            <person name="Zhang H."/>
            <person name="O'Toole P.W."/>
        </authorList>
    </citation>
    <scope>NUCLEOTIDE SEQUENCE [LARGE SCALE GENOMIC DNA]</scope>
    <source>
        <strain evidence="11 12">DSM 5007</strain>
    </source>
</reference>
<feature type="region of interest" description="Disordered" evidence="7">
    <location>
        <begin position="132"/>
        <end position="191"/>
    </location>
</feature>
<gene>
    <name evidence="11" type="ORF">FD16_GL001009</name>
</gene>
<dbReference type="STRING" id="1423807.FD16_GL001009"/>
<evidence type="ECO:0000256" key="3">
    <source>
        <dbReference type="ARBA" id="ARBA00022729"/>
    </source>
</evidence>
<dbReference type="Pfam" id="PF01476">
    <property type="entry name" value="LysM"/>
    <property type="match status" value="1"/>
</dbReference>